<dbReference type="AlphaFoldDB" id="A0AAN7VIY1"/>
<feature type="compositionally biased region" description="Gly residues" evidence="1">
    <location>
        <begin position="226"/>
        <end position="252"/>
    </location>
</feature>
<feature type="region of interest" description="Disordered" evidence="1">
    <location>
        <begin position="124"/>
        <end position="305"/>
    </location>
</feature>
<feature type="compositionally biased region" description="Acidic residues" evidence="1">
    <location>
        <begin position="146"/>
        <end position="172"/>
    </location>
</feature>
<sequence>MTSNMSTVDVIISSMVFNYLKKIDTKLAQAFKKKTNALTLSKGSPEIHVIFNHFIKTNTLSKKIKLDAVDDDNIENNVQKKQKKALNNSSQSEAEGKDINQLNISAAAADPIENTTVGVDLDYESDESSEDLQLPTQSKNDISGGEMEEVEGEDEDDDSEDESDNESNEDDGLDTKDSDSNDEPEEISFKSKTQEQSEDQENGSDWASKRGRGGFRNRGGFHRGRGQGWGEGRGGGGGHRGNFRGGFRGGFRGRFNDNRGGRGGGRGRGRFGGQEGSRGRGNFNNRHSNDFHGSPPQAKKLKFDN</sequence>
<keyword evidence="3" id="KW-1185">Reference proteome</keyword>
<feature type="compositionally biased region" description="Basic residues" evidence="1">
    <location>
        <begin position="209"/>
        <end position="225"/>
    </location>
</feature>
<evidence type="ECO:0000313" key="3">
    <source>
        <dbReference type="Proteomes" id="UP001329430"/>
    </source>
</evidence>
<evidence type="ECO:0000313" key="2">
    <source>
        <dbReference type="EMBL" id="KAK5645978.1"/>
    </source>
</evidence>
<name>A0AAN7VIY1_9COLE</name>
<evidence type="ECO:0000256" key="1">
    <source>
        <dbReference type="SAM" id="MobiDB-lite"/>
    </source>
</evidence>
<gene>
    <name evidence="2" type="ORF">RI129_004442</name>
</gene>
<dbReference type="Proteomes" id="UP001329430">
    <property type="component" value="Chromosome 3"/>
</dbReference>
<organism evidence="2 3">
    <name type="scientific">Pyrocoelia pectoralis</name>
    <dbReference type="NCBI Taxonomy" id="417401"/>
    <lineage>
        <taxon>Eukaryota</taxon>
        <taxon>Metazoa</taxon>
        <taxon>Ecdysozoa</taxon>
        <taxon>Arthropoda</taxon>
        <taxon>Hexapoda</taxon>
        <taxon>Insecta</taxon>
        <taxon>Pterygota</taxon>
        <taxon>Neoptera</taxon>
        <taxon>Endopterygota</taxon>
        <taxon>Coleoptera</taxon>
        <taxon>Polyphaga</taxon>
        <taxon>Elateriformia</taxon>
        <taxon>Elateroidea</taxon>
        <taxon>Lampyridae</taxon>
        <taxon>Lampyrinae</taxon>
        <taxon>Pyrocoelia</taxon>
    </lineage>
</organism>
<reference evidence="2 3" key="1">
    <citation type="journal article" date="2024" name="Insects">
        <title>An Improved Chromosome-Level Genome Assembly of the Firefly Pyrocoelia pectoralis.</title>
        <authorList>
            <person name="Fu X."/>
            <person name="Meyer-Rochow V.B."/>
            <person name="Ballantyne L."/>
            <person name="Zhu X."/>
        </authorList>
    </citation>
    <scope>NUCLEOTIDE SEQUENCE [LARGE SCALE GENOMIC DNA]</scope>
    <source>
        <strain evidence="2">XCY_ONT2</strain>
    </source>
</reference>
<proteinExistence type="predicted"/>
<dbReference type="EMBL" id="JAVRBK010000003">
    <property type="protein sequence ID" value="KAK5645978.1"/>
    <property type="molecule type" value="Genomic_DNA"/>
</dbReference>
<accession>A0AAN7VIY1</accession>
<feature type="compositionally biased region" description="Gly residues" evidence="1">
    <location>
        <begin position="261"/>
        <end position="276"/>
    </location>
</feature>
<protein>
    <submittedName>
        <fullName evidence="2">Uncharacterized protein</fullName>
    </submittedName>
</protein>
<comment type="caution">
    <text evidence="2">The sequence shown here is derived from an EMBL/GenBank/DDBJ whole genome shotgun (WGS) entry which is preliminary data.</text>
</comment>